<keyword evidence="2" id="KW-1185">Reference proteome</keyword>
<evidence type="ECO:0000313" key="1">
    <source>
        <dbReference type="EMBL" id="KAK4409366.1"/>
    </source>
</evidence>
<dbReference type="AlphaFoldDB" id="A0AAE1XD99"/>
<reference evidence="1" key="2">
    <citation type="journal article" date="2024" name="Plant">
        <title>Genomic evolution and insights into agronomic trait innovations of Sesamum species.</title>
        <authorList>
            <person name="Miao H."/>
            <person name="Wang L."/>
            <person name="Qu L."/>
            <person name="Liu H."/>
            <person name="Sun Y."/>
            <person name="Le M."/>
            <person name="Wang Q."/>
            <person name="Wei S."/>
            <person name="Zheng Y."/>
            <person name="Lin W."/>
            <person name="Duan Y."/>
            <person name="Cao H."/>
            <person name="Xiong S."/>
            <person name="Wang X."/>
            <person name="Wei L."/>
            <person name="Li C."/>
            <person name="Ma Q."/>
            <person name="Ju M."/>
            <person name="Zhao R."/>
            <person name="Li G."/>
            <person name="Mu C."/>
            <person name="Tian Q."/>
            <person name="Mei H."/>
            <person name="Zhang T."/>
            <person name="Gao T."/>
            <person name="Zhang H."/>
        </authorList>
    </citation>
    <scope>NUCLEOTIDE SEQUENCE</scope>
    <source>
        <strain evidence="1">K16</strain>
    </source>
</reference>
<sequence>MTAVVPQVRGLISYYRSRESQSYRPSLRKLPYDYSRESPSPMLLVDTSREALLAALIFEILHVESRFNEKTTYKDHKERYQDVACLMLLSMVPELQKQFKDTEAYDIIIQLKDMFSKAARVKQFETVIAILESRQKDDELAGPYVLRMI</sequence>
<protein>
    <submittedName>
        <fullName evidence="1">Uncharacterized protein</fullName>
    </submittedName>
</protein>
<accession>A0AAE1XD99</accession>
<dbReference type="Proteomes" id="UP001289374">
    <property type="component" value="Unassembled WGS sequence"/>
</dbReference>
<name>A0AAE1XD99_9LAMI</name>
<reference evidence="1" key="1">
    <citation type="submission" date="2020-06" db="EMBL/GenBank/DDBJ databases">
        <authorList>
            <person name="Li T."/>
            <person name="Hu X."/>
            <person name="Zhang T."/>
            <person name="Song X."/>
            <person name="Zhang H."/>
            <person name="Dai N."/>
            <person name="Sheng W."/>
            <person name="Hou X."/>
            <person name="Wei L."/>
        </authorList>
    </citation>
    <scope>NUCLEOTIDE SEQUENCE</scope>
    <source>
        <strain evidence="1">K16</strain>
        <tissue evidence="1">Leaf</tissue>
    </source>
</reference>
<dbReference type="EMBL" id="JACGWL010000001">
    <property type="protein sequence ID" value="KAK4409366.1"/>
    <property type="molecule type" value="Genomic_DNA"/>
</dbReference>
<evidence type="ECO:0000313" key="2">
    <source>
        <dbReference type="Proteomes" id="UP001289374"/>
    </source>
</evidence>
<gene>
    <name evidence="1" type="ORF">Sango_0009600</name>
</gene>
<comment type="caution">
    <text evidence="1">The sequence shown here is derived from an EMBL/GenBank/DDBJ whole genome shotgun (WGS) entry which is preliminary data.</text>
</comment>
<proteinExistence type="predicted"/>
<organism evidence="1 2">
    <name type="scientific">Sesamum angolense</name>
    <dbReference type="NCBI Taxonomy" id="2727404"/>
    <lineage>
        <taxon>Eukaryota</taxon>
        <taxon>Viridiplantae</taxon>
        <taxon>Streptophyta</taxon>
        <taxon>Embryophyta</taxon>
        <taxon>Tracheophyta</taxon>
        <taxon>Spermatophyta</taxon>
        <taxon>Magnoliopsida</taxon>
        <taxon>eudicotyledons</taxon>
        <taxon>Gunneridae</taxon>
        <taxon>Pentapetalae</taxon>
        <taxon>asterids</taxon>
        <taxon>lamiids</taxon>
        <taxon>Lamiales</taxon>
        <taxon>Pedaliaceae</taxon>
        <taxon>Sesamum</taxon>
    </lineage>
</organism>